<protein>
    <submittedName>
        <fullName evidence="2">Uncharacterized protein</fullName>
    </submittedName>
</protein>
<gene>
    <name evidence="2" type="ORF">Cgig2_029881</name>
</gene>
<name>A0A9Q1QDE4_9CARY</name>
<feature type="region of interest" description="Disordered" evidence="1">
    <location>
        <begin position="43"/>
        <end position="80"/>
    </location>
</feature>
<keyword evidence="3" id="KW-1185">Reference proteome</keyword>
<dbReference type="EMBL" id="JAKOGI010000337">
    <property type="protein sequence ID" value="KAJ8436635.1"/>
    <property type="molecule type" value="Genomic_DNA"/>
</dbReference>
<dbReference type="OrthoDB" id="755797at2759"/>
<dbReference type="Proteomes" id="UP001153076">
    <property type="component" value="Unassembled WGS sequence"/>
</dbReference>
<organism evidence="2 3">
    <name type="scientific">Carnegiea gigantea</name>
    <dbReference type="NCBI Taxonomy" id="171969"/>
    <lineage>
        <taxon>Eukaryota</taxon>
        <taxon>Viridiplantae</taxon>
        <taxon>Streptophyta</taxon>
        <taxon>Embryophyta</taxon>
        <taxon>Tracheophyta</taxon>
        <taxon>Spermatophyta</taxon>
        <taxon>Magnoliopsida</taxon>
        <taxon>eudicotyledons</taxon>
        <taxon>Gunneridae</taxon>
        <taxon>Pentapetalae</taxon>
        <taxon>Caryophyllales</taxon>
        <taxon>Cactineae</taxon>
        <taxon>Cactaceae</taxon>
        <taxon>Cactoideae</taxon>
        <taxon>Echinocereeae</taxon>
        <taxon>Carnegiea</taxon>
    </lineage>
</organism>
<feature type="compositionally biased region" description="Basic and acidic residues" evidence="1">
    <location>
        <begin position="112"/>
        <end position="127"/>
    </location>
</feature>
<evidence type="ECO:0000313" key="2">
    <source>
        <dbReference type="EMBL" id="KAJ8436635.1"/>
    </source>
</evidence>
<accession>A0A9Q1QDE4</accession>
<dbReference type="PANTHER" id="PTHR37708:SF2">
    <property type="entry name" value="HOMEOBOX HOX-B3-LIKE PROTEIN"/>
    <property type="match status" value="1"/>
</dbReference>
<reference evidence="2" key="1">
    <citation type="submission" date="2022-04" db="EMBL/GenBank/DDBJ databases">
        <title>Carnegiea gigantea Genome sequencing and assembly v2.</title>
        <authorList>
            <person name="Copetti D."/>
            <person name="Sanderson M.J."/>
            <person name="Burquez A."/>
            <person name="Wojciechowski M.F."/>
        </authorList>
    </citation>
    <scope>NUCLEOTIDE SEQUENCE</scope>
    <source>
        <strain evidence="2">SGP5-SGP5p</strain>
        <tissue evidence="2">Aerial part</tissue>
    </source>
</reference>
<dbReference type="PANTHER" id="PTHR37708">
    <property type="entry name" value="HOMEOBOX HOX-B3-LIKE PROTEIN"/>
    <property type="match status" value="1"/>
</dbReference>
<evidence type="ECO:0000256" key="1">
    <source>
        <dbReference type="SAM" id="MobiDB-lite"/>
    </source>
</evidence>
<proteinExistence type="predicted"/>
<feature type="compositionally biased region" description="Polar residues" evidence="1">
    <location>
        <begin position="7"/>
        <end position="21"/>
    </location>
</feature>
<feature type="region of interest" description="Disordered" evidence="1">
    <location>
        <begin position="112"/>
        <end position="166"/>
    </location>
</feature>
<dbReference type="AlphaFoldDB" id="A0A9Q1QDE4"/>
<sequence length="230" mass="25636">MAETIGSLLQTPDPKSQILSHSKLQLTTDSNFMERGPRYKAYSQLRESKLRSKRLQFDEDERESKIPRSEFTPPAKKSVRFQESLPLPSSGRKQGCSVLAQSVPDFSLAVRKENRRPPENRIPKAEKSMTPPPAMARREKMYGSGVKEGGGSRSVNSGEKQSNGRFMMMGNGRKSCASIEELKGLSIAACNSINGEIRGGKRGWFGLDTDQLKFSTYSVYKHNNEASKVN</sequence>
<feature type="region of interest" description="Disordered" evidence="1">
    <location>
        <begin position="1"/>
        <end position="21"/>
    </location>
</feature>
<feature type="compositionally biased region" description="Polar residues" evidence="1">
    <location>
        <begin position="153"/>
        <end position="164"/>
    </location>
</feature>
<evidence type="ECO:0000313" key="3">
    <source>
        <dbReference type="Proteomes" id="UP001153076"/>
    </source>
</evidence>
<comment type="caution">
    <text evidence="2">The sequence shown here is derived from an EMBL/GenBank/DDBJ whole genome shotgun (WGS) entry which is preliminary data.</text>
</comment>